<dbReference type="AlphaFoldDB" id="A0A1F7I6D9"/>
<evidence type="ECO:0000313" key="2">
    <source>
        <dbReference type="EMBL" id="OGK38915.1"/>
    </source>
</evidence>
<proteinExistence type="predicted"/>
<evidence type="ECO:0000313" key="3">
    <source>
        <dbReference type="Proteomes" id="UP000179024"/>
    </source>
</evidence>
<organism evidence="2 3">
    <name type="scientific">Candidatus Roizmanbacteria bacterium RIFCSPHIGHO2_12_FULL_44_10</name>
    <dbReference type="NCBI Taxonomy" id="1802054"/>
    <lineage>
        <taxon>Bacteria</taxon>
        <taxon>Candidatus Roizmaniibacteriota</taxon>
    </lineage>
</organism>
<name>A0A1F7I6D9_9BACT</name>
<dbReference type="Proteomes" id="UP000179024">
    <property type="component" value="Unassembled WGS sequence"/>
</dbReference>
<evidence type="ECO:0008006" key="4">
    <source>
        <dbReference type="Google" id="ProtNLM"/>
    </source>
</evidence>
<accession>A0A1F7I6D9</accession>
<reference evidence="2 3" key="1">
    <citation type="journal article" date="2016" name="Nat. Commun.">
        <title>Thousands of microbial genomes shed light on interconnected biogeochemical processes in an aquifer system.</title>
        <authorList>
            <person name="Anantharaman K."/>
            <person name="Brown C.T."/>
            <person name="Hug L.A."/>
            <person name="Sharon I."/>
            <person name="Castelle C.J."/>
            <person name="Probst A.J."/>
            <person name="Thomas B.C."/>
            <person name="Singh A."/>
            <person name="Wilkins M.J."/>
            <person name="Karaoz U."/>
            <person name="Brodie E.L."/>
            <person name="Williams K.H."/>
            <person name="Hubbard S.S."/>
            <person name="Banfield J.F."/>
        </authorList>
    </citation>
    <scope>NUCLEOTIDE SEQUENCE [LARGE SCALE GENOMIC DNA]</scope>
</reference>
<sequence>MAHHPVRKNMLLFIAFFVVLGINTLLIMSYVQLNRVKQTQSTILAELDKIEAESGGSGGYGGPLAAGVMDSEVKLVDGRSANLKRYLRRLNSPLFEHTDLLVEEADDKGYDYRLLVAIALQESTGCKFIPHDSHNCWGWGIYGDKVTRFDSYDDAIRAVSIGIKTHYIDKGLITTEDIMQKYTPSSNSWATAVRYFFRRIESS</sequence>
<protein>
    <recommendedName>
        <fullName evidence="4">Mannosyl-glycoprotein endo-beta-N-acetylglucosamidase-like domain-containing protein</fullName>
    </recommendedName>
</protein>
<feature type="transmembrane region" description="Helical" evidence="1">
    <location>
        <begin position="12"/>
        <end position="31"/>
    </location>
</feature>
<keyword evidence="1" id="KW-1133">Transmembrane helix</keyword>
<keyword evidence="1" id="KW-0472">Membrane</keyword>
<keyword evidence="1" id="KW-0812">Transmembrane</keyword>
<gene>
    <name evidence="2" type="ORF">A3F34_02080</name>
</gene>
<dbReference type="EMBL" id="MGAE01000038">
    <property type="protein sequence ID" value="OGK38915.1"/>
    <property type="molecule type" value="Genomic_DNA"/>
</dbReference>
<comment type="caution">
    <text evidence="2">The sequence shown here is derived from an EMBL/GenBank/DDBJ whole genome shotgun (WGS) entry which is preliminary data.</text>
</comment>
<evidence type="ECO:0000256" key="1">
    <source>
        <dbReference type="SAM" id="Phobius"/>
    </source>
</evidence>